<gene>
    <name evidence="3" type="ORF">QVD17_39331</name>
</gene>
<evidence type="ECO:0000256" key="1">
    <source>
        <dbReference type="SAM" id="Phobius"/>
    </source>
</evidence>
<proteinExistence type="predicted"/>
<reference evidence="3" key="1">
    <citation type="journal article" date="2023" name="bioRxiv">
        <title>Improved chromosome-level genome assembly for marigold (Tagetes erecta).</title>
        <authorList>
            <person name="Jiang F."/>
            <person name="Yuan L."/>
            <person name="Wang S."/>
            <person name="Wang H."/>
            <person name="Xu D."/>
            <person name="Wang A."/>
            <person name="Fan W."/>
        </authorList>
    </citation>
    <scope>NUCLEOTIDE SEQUENCE</scope>
    <source>
        <strain evidence="3">WSJ</strain>
        <tissue evidence="3">Leaf</tissue>
    </source>
</reference>
<keyword evidence="1" id="KW-1133">Transmembrane helix</keyword>
<dbReference type="EMBL" id="JAUHHV010000011">
    <property type="protein sequence ID" value="KAK1407707.1"/>
    <property type="molecule type" value="Genomic_DNA"/>
</dbReference>
<keyword evidence="1" id="KW-0472">Membrane</keyword>
<feature type="signal peptide" evidence="2">
    <location>
        <begin position="1"/>
        <end position="18"/>
    </location>
</feature>
<evidence type="ECO:0000313" key="4">
    <source>
        <dbReference type="Proteomes" id="UP001229421"/>
    </source>
</evidence>
<dbReference type="AlphaFoldDB" id="A0AAD8JND3"/>
<evidence type="ECO:0000256" key="2">
    <source>
        <dbReference type="SAM" id="SignalP"/>
    </source>
</evidence>
<name>A0AAD8JND3_TARER</name>
<protein>
    <submittedName>
        <fullName evidence="3">Uncharacterized protein</fullName>
    </submittedName>
</protein>
<sequence>MLILCFSLLLPTLFPVTSVVFFVSLIDDGSDGGGGWMILMNSVRWCPFIMGFYRKGLRSTVISIELDVFIVMVLCTIVSLSASFSLPPPSLLKPIKLTLFFTSSTIAASFTSPPTAAFTSPPSLPHFTTNSRLLHFTSNSLHRPPPSLLRFISSLLLLLDVVSSHLSRFPIQTIVQTRQCV</sequence>
<feature type="chain" id="PRO_5042170967" evidence="2">
    <location>
        <begin position="19"/>
        <end position="181"/>
    </location>
</feature>
<feature type="transmembrane region" description="Helical" evidence="1">
    <location>
        <begin position="34"/>
        <end position="54"/>
    </location>
</feature>
<keyword evidence="1" id="KW-0812">Transmembrane</keyword>
<comment type="caution">
    <text evidence="3">The sequence shown here is derived from an EMBL/GenBank/DDBJ whole genome shotgun (WGS) entry which is preliminary data.</text>
</comment>
<accession>A0AAD8JND3</accession>
<keyword evidence="4" id="KW-1185">Reference proteome</keyword>
<evidence type="ECO:0000313" key="3">
    <source>
        <dbReference type="EMBL" id="KAK1407707.1"/>
    </source>
</evidence>
<dbReference type="Proteomes" id="UP001229421">
    <property type="component" value="Unassembled WGS sequence"/>
</dbReference>
<feature type="transmembrane region" description="Helical" evidence="1">
    <location>
        <begin position="66"/>
        <end position="86"/>
    </location>
</feature>
<keyword evidence="2" id="KW-0732">Signal</keyword>
<organism evidence="3 4">
    <name type="scientific">Tagetes erecta</name>
    <name type="common">African marigold</name>
    <dbReference type="NCBI Taxonomy" id="13708"/>
    <lineage>
        <taxon>Eukaryota</taxon>
        <taxon>Viridiplantae</taxon>
        <taxon>Streptophyta</taxon>
        <taxon>Embryophyta</taxon>
        <taxon>Tracheophyta</taxon>
        <taxon>Spermatophyta</taxon>
        <taxon>Magnoliopsida</taxon>
        <taxon>eudicotyledons</taxon>
        <taxon>Gunneridae</taxon>
        <taxon>Pentapetalae</taxon>
        <taxon>asterids</taxon>
        <taxon>campanulids</taxon>
        <taxon>Asterales</taxon>
        <taxon>Asteraceae</taxon>
        <taxon>Asteroideae</taxon>
        <taxon>Heliantheae alliance</taxon>
        <taxon>Tageteae</taxon>
        <taxon>Tagetes</taxon>
    </lineage>
</organism>